<name>A0A8H4LGI3_9HYPO</name>
<feature type="compositionally biased region" description="Pro residues" evidence="1">
    <location>
        <begin position="18"/>
        <end position="32"/>
    </location>
</feature>
<dbReference type="OrthoDB" id="5073671at2759"/>
<sequence>MGNPKEAAASDAPRDDPPPPYTEATPPGPSAPAAPASAASRAPALAPLVTECAATPYMPLPQSLTAYYQAWKLTRMFHIGDSSNHKMFAVSTHAGVSGKGPDRVAIAVYNGPSDKSPILAAGGEPLKHSDVSRNLDSIINLAPLPVQDGFKVATEPMAGRLMSDGQTVAFSFSTEISSEPSGKGKQADTIHTLHRVEFEWRMTPKKEVEDKEYMNEAKLFRLHTPNAGEGGASDGANVVAVASWKRLTSISKPFKLHFIHGGGDGGLDDRWRIVAVITALRVWLLQVTNFNSLSNIATAKP</sequence>
<comment type="caution">
    <text evidence="2">The sequence shown here is derived from an EMBL/GenBank/DDBJ whole genome shotgun (WGS) entry which is preliminary data.</text>
</comment>
<reference evidence="2 3" key="1">
    <citation type="submission" date="2020-01" db="EMBL/GenBank/DDBJ databases">
        <title>Identification and distribution of gene clusters putatively required for synthesis of sphingolipid metabolism inhibitors in phylogenetically diverse species of the filamentous fungus Fusarium.</title>
        <authorList>
            <person name="Kim H.-S."/>
            <person name="Busman M."/>
            <person name="Brown D.W."/>
            <person name="Divon H."/>
            <person name="Uhlig S."/>
            <person name="Proctor R.H."/>
        </authorList>
    </citation>
    <scope>NUCLEOTIDE SEQUENCE [LARGE SCALE GENOMIC DNA]</scope>
    <source>
        <strain evidence="2 3">NRRL 20459</strain>
    </source>
</reference>
<dbReference type="Proteomes" id="UP000554235">
    <property type="component" value="Unassembled WGS sequence"/>
</dbReference>
<proteinExistence type="predicted"/>
<protein>
    <submittedName>
        <fullName evidence="2">Uncharacterized protein</fullName>
    </submittedName>
</protein>
<gene>
    <name evidence="2" type="ORF">FALBO_4108</name>
</gene>
<evidence type="ECO:0000313" key="3">
    <source>
        <dbReference type="Proteomes" id="UP000554235"/>
    </source>
</evidence>
<organism evidence="2 3">
    <name type="scientific">Fusarium albosuccineum</name>
    <dbReference type="NCBI Taxonomy" id="1237068"/>
    <lineage>
        <taxon>Eukaryota</taxon>
        <taxon>Fungi</taxon>
        <taxon>Dikarya</taxon>
        <taxon>Ascomycota</taxon>
        <taxon>Pezizomycotina</taxon>
        <taxon>Sordariomycetes</taxon>
        <taxon>Hypocreomycetidae</taxon>
        <taxon>Hypocreales</taxon>
        <taxon>Nectriaceae</taxon>
        <taxon>Fusarium</taxon>
        <taxon>Fusarium decemcellulare species complex</taxon>
    </lineage>
</organism>
<keyword evidence="3" id="KW-1185">Reference proteome</keyword>
<evidence type="ECO:0000256" key="1">
    <source>
        <dbReference type="SAM" id="MobiDB-lite"/>
    </source>
</evidence>
<feature type="region of interest" description="Disordered" evidence="1">
    <location>
        <begin position="1"/>
        <end position="39"/>
    </location>
</feature>
<dbReference type="EMBL" id="JAADYS010000534">
    <property type="protein sequence ID" value="KAF4468997.1"/>
    <property type="molecule type" value="Genomic_DNA"/>
</dbReference>
<accession>A0A8H4LGI3</accession>
<evidence type="ECO:0000313" key="2">
    <source>
        <dbReference type="EMBL" id="KAF4468997.1"/>
    </source>
</evidence>
<dbReference type="AlphaFoldDB" id="A0A8H4LGI3"/>